<keyword evidence="2" id="KW-1185">Reference proteome</keyword>
<dbReference type="Proteomes" id="UP000001068">
    <property type="component" value="Chromosome"/>
</dbReference>
<dbReference type="GeneID" id="10153555"/>
<dbReference type="HOGENOM" id="CLU_118413_0_0_2"/>
<gene>
    <name evidence="1" type="ordered locus">Desmu_0858</name>
</gene>
<accession>E8R9I6</accession>
<dbReference type="EMBL" id="CP002363">
    <property type="protein sequence ID" value="ADV65162.1"/>
    <property type="molecule type" value="Genomic_DNA"/>
</dbReference>
<organism evidence="1 2">
    <name type="scientific">Desulfurococcus mucosus (strain ATCC 35584 / DSM 2162 / JCM 9187 / O7/1)</name>
    <dbReference type="NCBI Taxonomy" id="765177"/>
    <lineage>
        <taxon>Archaea</taxon>
        <taxon>Thermoproteota</taxon>
        <taxon>Thermoprotei</taxon>
        <taxon>Desulfurococcales</taxon>
        <taxon>Desulfurococcaceae</taxon>
        <taxon>Desulfurococcus</taxon>
    </lineage>
</organism>
<sequence>MTADFIRQIVNPVLNKYMTSLDASRVLGEVKRLFQQGEDTYRFSVYNGDPRNIAVFLKSDIFTRIVDILESSGFSSLLTEILVETKKSYGDIKEVEEAVDEVLSRLKTEKGRVVEVDPLQTIESMLRNTGLFKSVELGGGRLTAETDTGWILQVTRGKKGYRVKAVFTRSYSRGKTSELIGEVVRLAEWISSLRL</sequence>
<evidence type="ECO:0000313" key="2">
    <source>
        <dbReference type="Proteomes" id="UP000001068"/>
    </source>
</evidence>
<proteinExistence type="predicted"/>
<dbReference type="eggNOG" id="arCOG00569">
    <property type="taxonomic scope" value="Archaea"/>
</dbReference>
<dbReference type="AlphaFoldDB" id="E8R9I6"/>
<name>E8R9I6_DESM0</name>
<evidence type="ECO:0000313" key="1">
    <source>
        <dbReference type="EMBL" id="ADV65162.1"/>
    </source>
</evidence>
<reference evidence="1 2" key="2">
    <citation type="journal article" date="2011" name="Stand. Genomic Sci.">
        <title>Complete genome sequence of Desulfurococcus mucosus type strain (O7/1).</title>
        <authorList>
            <person name="Wirth R."/>
            <person name="Chertkov O."/>
            <person name="Held B."/>
            <person name="Lapidus A."/>
            <person name="Nolan M."/>
            <person name="Lucas S."/>
            <person name="Hammon N."/>
            <person name="Deshpande S."/>
            <person name="Cheng J.F."/>
            <person name="Tapia R."/>
            <person name="Han C."/>
            <person name="Goodwin L."/>
            <person name="Pitluck S."/>
            <person name="Liolios K."/>
            <person name="Ioanna P."/>
            <person name="Ivanova N."/>
            <person name="Mavromatis K."/>
            <person name="Mikhailova N."/>
            <person name="Pati A."/>
            <person name="Chen A."/>
            <person name="Palaniappan K."/>
            <person name="Land M."/>
            <person name="Hauser L."/>
            <person name="Chang Y.J."/>
            <person name="Jeffries C.D."/>
            <person name="Bilek Y."/>
            <person name="Hader T."/>
            <person name="Rohde M."/>
            <person name="Spring S."/>
            <person name="Sikorski J."/>
            <person name="Goker M."/>
            <person name="Woyke T."/>
            <person name="Bristow J."/>
            <person name="Eisen J.A."/>
            <person name="Markowitz V."/>
            <person name="Hugenholtz P."/>
            <person name="Kyrpides N.C."/>
            <person name="Klenk H.P."/>
        </authorList>
    </citation>
    <scope>NUCLEOTIDE SEQUENCE [LARGE SCALE GENOMIC DNA]</scope>
    <source>
        <strain evidence="2">ATCC 35584 / DSM 2162 / JCM 9187 / O7/1</strain>
    </source>
</reference>
<dbReference type="KEGG" id="dmu:Desmu_0858"/>
<reference evidence="2" key="1">
    <citation type="submission" date="2010-11" db="EMBL/GenBank/DDBJ databases">
        <title>The complete genome of Desulfurococcus mucosus DSM 2162.</title>
        <authorList>
            <consortium name="US DOE Joint Genome Institute (JGI-PGF)"/>
            <person name="Lucas S."/>
            <person name="Copeland A."/>
            <person name="Lapidus A."/>
            <person name="Bruce D."/>
            <person name="Goodwin L."/>
            <person name="Pitluck S."/>
            <person name="Kyrpides N."/>
            <person name="Mavromatis K."/>
            <person name="Pagani I."/>
            <person name="Ivanova N."/>
            <person name="Ovchinnikova G."/>
            <person name="Chertkov O."/>
            <person name="Held B."/>
            <person name="Brettin T."/>
            <person name="Detter J.C."/>
            <person name="Tapia R."/>
            <person name="Han C."/>
            <person name="Land M."/>
            <person name="Hauser L."/>
            <person name="Markowitz V."/>
            <person name="Cheng J.-F."/>
            <person name="Hugenholtz P."/>
            <person name="Woyke T."/>
            <person name="Wu D."/>
            <person name="Wirth R."/>
            <person name="Bilek Y."/>
            <person name="Hader T."/>
            <person name="Klenk H.-P."/>
            <person name="Eisen J.A."/>
        </authorList>
    </citation>
    <scope>NUCLEOTIDE SEQUENCE [LARGE SCALE GENOMIC DNA]</scope>
    <source>
        <strain evidence="2">ATCC 35584 / DSM 2162 / JCM 9187 / O7/1</strain>
    </source>
</reference>
<protein>
    <submittedName>
        <fullName evidence="1">Uncharacterized protein</fullName>
    </submittedName>
</protein>
<dbReference type="OrthoDB" id="19374at2157"/>
<dbReference type="RefSeq" id="WP_013562384.1">
    <property type="nucleotide sequence ID" value="NC_014961.1"/>
</dbReference>